<sequence length="87" mass="9879">MTNKKNIILTIVIGLLALTSILAIGKTKTMDDEVKRTHELNVKLNEQNKKLLDANNKADKKIDDLSSKYDAINKELEEIKKENNQSQ</sequence>
<evidence type="ECO:0000256" key="1">
    <source>
        <dbReference type="SAM" id="Coils"/>
    </source>
</evidence>
<organism evidence="2 3">
    <name type="scientific">Vagococcus carniphilus</name>
    <dbReference type="NCBI Taxonomy" id="218144"/>
    <lineage>
        <taxon>Bacteria</taxon>
        <taxon>Bacillati</taxon>
        <taxon>Bacillota</taxon>
        <taxon>Bacilli</taxon>
        <taxon>Lactobacillales</taxon>
        <taxon>Enterococcaceae</taxon>
        <taxon>Vagococcus</taxon>
    </lineage>
</organism>
<dbReference type="RefSeq" id="WP_126791343.1">
    <property type="nucleotide sequence ID" value="NZ_CP060720.1"/>
</dbReference>
<dbReference type="EMBL" id="NGKB01000002">
    <property type="protein sequence ID" value="RSU16299.1"/>
    <property type="molecule type" value="Genomic_DNA"/>
</dbReference>
<keyword evidence="3" id="KW-1185">Reference proteome</keyword>
<protein>
    <submittedName>
        <fullName evidence="2">Uncharacterized protein</fullName>
    </submittedName>
</protein>
<evidence type="ECO:0000313" key="3">
    <source>
        <dbReference type="Proteomes" id="UP000288028"/>
    </source>
</evidence>
<keyword evidence="1" id="KW-0175">Coiled coil</keyword>
<comment type="caution">
    <text evidence="2">The sequence shown here is derived from an EMBL/GenBank/DDBJ whole genome shotgun (WGS) entry which is preliminary data.</text>
</comment>
<feature type="coiled-coil region" evidence="1">
    <location>
        <begin position="37"/>
        <end position="82"/>
    </location>
</feature>
<name>A0A430B7K9_9ENTE</name>
<proteinExistence type="predicted"/>
<dbReference type="Proteomes" id="UP000288028">
    <property type="component" value="Unassembled WGS sequence"/>
</dbReference>
<dbReference type="AlphaFoldDB" id="A0A430B7K9"/>
<evidence type="ECO:0000313" key="2">
    <source>
        <dbReference type="EMBL" id="RSU16299.1"/>
    </source>
</evidence>
<gene>
    <name evidence="2" type="ORF">CBF28_01865</name>
</gene>
<reference evidence="2 3" key="1">
    <citation type="submission" date="2017-05" db="EMBL/GenBank/DDBJ databases">
        <title>Vagococcus spp. assemblies.</title>
        <authorList>
            <person name="Gulvik C.A."/>
        </authorList>
    </citation>
    <scope>NUCLEOTIDE SEQUENCE [LARGE SCALE GENOMIC DNA]</scope>
    <source>
        <strain evidence="2 3">SS1714</strain>
    </source>
</reference>
<dbReference type="GeneID" id="95580614"/>
<accession>A0A430B7K9</accession>